<reference evidence="7" key="1">
    <citation type="submission" date="2017-09" db="EMBL/GenBank/DDBJ databases">
        <authorList>
            <person name="Zhang Y."/>
            <person name="Huang X."/>
            <person name="Liu J."/>
            <person name="Lu L."/>
            <person name="Peng K."/>
        </authorList>
    </citation>
    <scope>NUCLEOTIDE SEQUENCE [LARGE SCALE GENOMIC DNA]</scope>
    <source>
        <strain evidence="7">S-XJ-1</strain>
    </source>
</reference>
<organism evidence="6 7">
    <name type="scientific">Dietzia natronolimnaea</name>
    <dbReference type="NCBI Taxonomy" id="161920"/>
    <lineage>
        <taxon>Bacteria</taxon>
        <taxon>Bacillati</taxon>
        <taxon>Actinomycetota</taxon>
        <taxon>Actinomycetes</taxon>
        <taxon>Mycobacteriales</taxon>
        <taxon>Dietziaceae</taxon>
        <taxon>Dietzia</taxon>
    </lineage>
</organism>
<dbReference type="EMBL" id="NTGA01000011">
    <property type="protein sequence ID" value="PAY24004.1"/>
    <property type="molecule type" value="Genomic_DNA"/>
</dbReference>
<dbReference type="InterPro" id="IPR015590">
    <property type="entry name" value="Aldehyde_DH_dom"/>
</dbReference>
<dbReference type="InterPro" id="IPR016161">
    <property type="entry name" value="Ald_DH/histidinol_DH"/>
</dbReference>
<dbReference type="InterPro" id="IPR016162">
    <property type="entry name" value="Ald_DH_N"/>
</dbReference>
<evidence type="ECO:0000313" key="7">
    <source>
        <dbReference type="Proteomes" id="UP000218810"/>
    </source>
</evidence>
<keyword evidence="7" id="KW-1185">Reference proteome</keyword>
<feature type="active site" evidence="3">
    <location>
        <position position="270"/>
    </location>
</feature>
<dbReference type="SUPFAM" id="SSF53720">
    <property type="entry name" value="ALDH-like"/>
    <property type="match status" value="1"/>
</dbReference>
<protein>
    <submittedName>
        <fullName evidence="6">Aldehyde dehydrogenase</fullName>
    </submittedName>
</protein>
<dbReference type="AlphaFoldDB" id="A0A2A2WSP7"/>
<dbReference type="GO" id="GO:0016620">
    <property type="term" value="F:oxidoreductase activity, acting on the aldehyde or oxo group of donors, NAD or NADP as acceptor"/>
    <property type="evidence" value="ECO:0007669"/>
    <property type="project" value="InterPro"/>
</dbReference>
<sequence length="501" mass="52082">MSINPDGRPPVTTSTTYDAPLLIGGELRPASGGGTFDVLNPATEEVIGRAADAGPEDMAAAIEAARTAFDTTTWSTDHAFRASCLRQLRDALQAHTEELRALTIAEVGAPHMFTTGPQLEGPVADLGWLADLVEAYDWVEDLGESEVMGVRSRRTTHREAIGVVGAITPWNFPNQINLAKIGPALAAGCTVVLKPAPDTPLIAAAVARIAAEETDIPAGVLGVVSSSDHGVGAQLTTDPRVDLVSFTGSTATGKKIMVAAAETLKKVFLELGGKSAAVVLDDADLNAACFMTALNACTHAGQGCALTTRLVVPRERYDEAVEAAKGAMAAFAPGDPTDPGTLCGPVISAVQRERVEGYIALAVEEGGTIEIGGGRPSGEGRSKGFWVEPTLISGLDNSARVAREEIFGPVLVVIPHDGDEDAIRIANDSPYGLSGAVWGTDPDRVEKVVAGIRTGTLGVNGGVWYGADVPFGGYKQSGIGREMGRQGFEEYLETKSVASPA</sequence>
<comment type="caution">
    <text evidence="6">The sequence shown here is derived from an EMBL/GenBank/DDBJ whole genome shotgun (WGS) entry which is preliminary data.</text>
</comment>
<dbReference type="PANTHER" id="PTHR42804">
    <property type="entry name" value="ALDEHYDE DEHYDROGENASE"/>
    <property type="match status" value="1"/>
</dbReference>
<keyword evidence="2 4" id="KW-0560">Oxidoreductase</keyword>
<dbReference type="Gene3D" id="3.40.309.10">
    <property type="entry name" value="Aldehyde Dehydrogenase, Chain A, domain 2"/>
    <property type="match status" value="1"/>
</dbReference>
<comment type="similarity">
    <text evidence="1 4">Belongs to the aldehyde dehydrogenase family.</text>
</comment>
<feature type="domain" description="Aldehyde dehydrogenase" evidence="5">
    <location>
        <begin position="34"/>
        <end position="497"/>
    </location>
</feature>
<dbReference type="FunFam" id="3.40.605.10:FF:000007">
    <property type="entry name" value="NAD/NADP-dependent betaine aldehyde dehydrogenase"/>
    <property type="match status" value="1"/>
</dbReference>
<dbReference type="FunFam" id="3.40.605.10:FF:000026">
    <property type="entry name" value="Aldehyde dehydrogenase, putative"/>
    <property type="match status" value="1"/>
</dbReference>
<dbReference type="Pfam" id="PF00171">
    <property type="entry name" value="Aldedh"/>
    <property type="match status" value="1"/>
</dbReference>
<evidence type="ECO:0000256" key="3">
    <source>
        <dbReference type="PROSITE-ProRule" id="PRU10007"/>
    </source>
</evidence>
<dbReference type="RefSeq" id="WP_095717623.1">
    <property type="nucleotide sequence ID" value="NZ_NTGA01000011.1"/>
</dbReference>
<dbReference type="InterPro" id="IPR029510">
    <property type="entry name" value="Ald_DH_CS_GLU"/>
</dbReference>
<dbReference type="Proteomes" id="UP000218810">
    <property type="component" value="Unassembled WGS sequence"/>
</dbReference>
<gene>
    <name evidence="6" type="ORF">CEY15_05475</name>
</gene>
<name>A0A2A2WSP7_9ACTN</name>
<dbReference type="NCBIfam" id="TIGR04284">
    <property type="entry name" value="aldehy_Rv0768"/>
    <property type="match status" value="1"/>
</dbReference>
<evidence type="ECO:0000256" key="4">
    <source>
        <dbReference type="RuleBase" id="RU003345"/>
    </source>
</evidence>
<evidence type="ECO:0000256" key="2">
    <source>
        <dbReference type="ARBA" id="ARBA00023002"/>
    </source>
</evidence>
<accession>A0A2A2WSP7</accession>
<dbReference type="InterPro" id="IPR016163">
    <property type="entry name" value="Ald_DH_C"/>
</dbReference>
<evidence type="ECO:0000256" key="1">
    <source>
        <dbReference type="ARBA" id="ARBA00009986"/>
    </source>
</evidence>
<dbReference type="PROSITE" id="PS00687">
    <property type="entry name" value="ALDEHYDE_DEHYDR_GLU"/>
    <property type="match status" value="1"/>
</dbReference>
<dbReference type="InterPro" id="IPR026460">
    <property type="entry name" value="Aldehyde_dehydrogenase_Rv0768"/>
</dbReference>
<proteinExistence type="inferred from homology"/>
<evidence type="ECO:0000313" key="6">
    <source>
        <dbReference type="EMBL" id="PAY24004.1"/>
    </source>
</evidence>
<dbReference type="OrthoDB" id="6882680at2"/>
<dbReference type="Gene3D" id="3.40.605.10">
    <property type="entry name" value="Aldehyde Dehydrogenase, Chain A, domain 1"/>
    <property type="match status" value="1"/>
</dbReference>
<dbReference type="PANTHER" id="PTHR42804:SF1">
    <property type="entry name" value="ALDEHYDE DEHYDROGENASE-RELATED"/>
    <property type="match status" value="1"/>
</dbReference>
<dbReference type="CDD" id="cd07089">
    <property type="entry name" value="ALDH_CddD-AldA-like"/>
    <property type="match status" value="1"/>
</dbReference>
<evidence type="ECO:0000259" key="5">
    <source>
        <dbReference type="Pfam" id="PF00171"/>
    </source>
</evidence>